<evidence type="ECO:0000259" key="1">
    <source>
        <dbReference type="Pfam" id="PF20150"/>
    </source>
</evidence>
<evidence type="ECO:0000313" key="2">
    <source>
        <dbReference type="EMBL" id="KUJ07561.1"/>
    </source>
</evidence>
<dbReference type="RefSeq" id="XP_018061916.1">
    <property type="nucleotide sequence ID" value="XM_018220874.1"/>
</dbReference>
<dbReference type="KEGG" id="psco:LY89DRAFT_742789"/>
<sequence>MAQNAARSHSEILQRDVATIKNLEAARACKCAKFLPFRCLPVELRLKIWKAALPDPQIIRIGFNAAVDHEDMFREDVISFYLRSYTHVENRAVTLLACRESRQVALESLCGSIPVEIISDQIHFHRRTHDLDEPPPYARRKIRFDPARDAIFFPDFNILNRVSDIFYGEQLRAAFKDIKKLVIPVSSLKRFMKDQSYHSASGQSFENLQEVFAVMDRVTGKRSYELVELTEGSDPLRPTKISITGGDTSASASDPARDFMLPYYDVAAQIISEGSTLNITFTGLKDSKIENAFVKLAPIVESCKHCIEVTGPFFRRFSELPEKVRLKIWGYTIPSSQFIRVKVYRVGSKQRLQFRLKSDHEPLAILGVDKESRKVALDNYTVCLDSDGIDRKIRCSPDDVLYFYNIEKWFKFRGKIIANRHSRAVWQSFRNVKNLAIDNFTLKMCLCYRMAAMINQFESLETLLLIRSGQHAEKRLAKHRSTLVDPETKWYLGCDYFSDVDRDLNRVTQLFDHFVKARQDSWDDEEEGLWLLWQWNIPKVKMMMLEDGPIICNSCIGKGCSGRRRMFSKDYIMEEGRWYNADGYYTDHEEYSRPRAWGYGSLRAW</sequence>
<organism evidence="2 3">
    <name type="scientific">Mollisia scopiformis</name>
    <name type="common">Conifer needle endophyte fungus</name>
    <name type="synonym">Phialocephala scopiformis</name>
    <dbReference type="NCBI Taxonomy" id="149040"/>
    <lineage>
        <taxon>Eukaryota</taxon>
        <taxon>Fungi</taxon>
        <taxon>Dikarya</taxon>
        <taxon>Ascomycota</taxon>
        <taxon>Pezizomycotina</taxon>
        <taxon>Leotiomycetes</taxon>
        <taxon>Helotiales</taxon>
        <taxon>Mollisiaceae</taxon>
        <taxon>Mollisia</taxon>
    </lineage>
</organism>
<name>A0A132B5E4_MOLSC</name>
<dbReference type="Proteomes" id="UP000070700">
    <property type="component" value="Unassembled WGS sequence"/>
</dbReference>
<dbReference type="PANTHER" id="PTHR35910">
    <property type="entry name" value="2EXR DOMAIN-CONTAINING PROTEIN"/>
    <property type="match status" value="1"/>
</dbReference>
<reference evidence="2 3" key="1">
    <citation type="submission" date="2015-10" db="EMBL/GenBank/DDBJ databases">
        <title>Full genome of DAOMC 229536 Phialocephala scopiformis, a fungal endophyte of spruce producing the potent anti-insectan compound rugulosin.</title>
        <authorList>
            <consortium name="DOE Joint Genome Institute"/>
            <person name="Walker A.K."/>
            <person name="Frasz S.L."/>
            <person name="Seifert K.A."/>
            <person name="Miller J.D."/>
            <person name="Mondo S.J."/>
            <person name="Labutti K."/>
            <person name="Lipzen A."/>
            <person name="Dockter R."/>
            <person name="Kennedy M."/>
            <person name="Grigoriev I.V."/>
            <person name="Spatafora J.W."/>
        </authorList>
    </citation>
    <scope>NUCLEOTIDE SEQUENCE [LARGE SCALE GENOMIC DNA]</scope>
    <source>
        <strain evidence="2 3">CBS 120377</strain>
    </source>
</reference>
<keyword evidence="3" id="KW-1185">Reference proteome</keyword>
<accession>A0A132B5E4</accession>
<dbReference type="PANTHER" id="PTHR35910:SF6">
    <property type="entry name" value="2EXR DOMAIN-CONTAINING PROTEIN"/>
    <property type="match status" value="1"/>
</dbReference>
<dbReference type="GeneID" id="28830600"/>
<dbReference type="AlphaFoldDB" id="A0A132B5E4"/>
<dbReference type="Pfam" id="PF20150">
    <property type="entry name" value="2EXR"/>
    <property type="match status" value="2"/>
</dbReference>
<evidence type="ECO:0000313" key="3">
    <source>
        <dbReference type="Proteomes" id="UP000070700"/>
    </source>
</evidence>
<proteinExistence type="predicted"/>
<feature type="domain" description="2EXR" evidence="1">
    <location>
        <begin position="34"/>
        <end position="151"/>
    </location>
</feature>
<protein>
    <recommendedName>
        <fullName evidence="1">2EXR domain-containing protein</fullName>
    </recommendedName>
</protein>
<dbReference type="EMBL" id="KQ947439">
    <property type="protein sequence ID" value="KUJ07561.1"/>
    <property type="molecule type" value="Genomic_DNA"/>
</dbReference>
<gene>
    <name evidence="2" type="ORF">LY89DRAFT_742789</name>
</gene>
<feature type="domain" description="2EXR" evidence="1">
    <location>
        <begin position="314"/>
        <end position="398"/>
    </location>
</feature>
<dbReference type="InParanoid" id="A0A132B5E4"/>
<dbReference type="InterPro" id="IPR045518">
    <property type="entry name" value="2EXR"/>
</dbReference>